<evidence type="ECO:0000256" key="1">
    <source>
        <dbReference type="SAM" id="MobiDB-lite"/>
    </source>
</evidence>
<feature type="region of interest" description="Disordered" evidence="1">
    <location>
        <begin position="481"/>
        <end position="508"/>
    </location>
</feature>
<reference evidence="3" key="1">
    <citation type="submission" date="2025-08" db="UniProtKB">
        <authorList>
            <consortium name="RefSeq"/>
        </authorList>
    </citation>
    <scope>IDENTIFICATION</scope>
</reference>
<evidence type="ECO:0000313" key="2">
    <source>
        <dbReference type="Proteomes" id="UP000265300"/>
    </source>
</evidence>
<dbReference type="InParanoid" id="A0A340YB95"/>
<proteinExistence type="predicted"/>
<name>A0A340YB95_LIPVE</name>
<gene>
    <name evidence="3" type="primary">LOC103074577</name>
</gene>
<sequence>MYAIVFAESGQALERGVPFSLGFSIAIADSRKTCPCAPTRVQRCCPYPQAALRPALAHPFTLFLETVEPVVVEAEGSETFFLMWQQLLFREADAAWICFFPGSTHTEAFAHEAGRTGIRILCWILKLLDSEAAEEIRPCLALEEFTLLSGRQTSMKAGEAWNIRILLGRNVQPDKGVAPKEPALLAYCLSVCALRPAAPPAPRPRRGDQISAEEVNGECAPDTGLRQSPRQSRSPPERVYTLRTKGERNRQPRRTHTHSVTPRSSPRAQRVPCSPFSVRLGGSPRRADTSTNSVALLCFPGRSGSPSRVPVVLQRLAVWSPRARPPRTPPPRLPAGAARSSRADNPSTFQICKTVFEKTVSWEGLRKQVWSDARFLSASRSLKSLEESPRGASMSHVWVIIMHLVGQHLPYCWGERTQITMSSLPDLHDVDVTNYAAMLYLETKVSRGLGTAQPQFLKEIGIIQPPRPSLSTKGQIQTIANQGRKGVQEQRKNDSGSSNNRELCRGSPLVPRSVNMRTMIPGIVFHRGLEGKMQAGRSECSSQVFPRRPPPGCLPAGSAAPLPWALCSLPPVRCTAIRYSSNQNAQA</sequence>
<keyword evidence="2" id="KW-1185">Reference proteome</keyword>
<organism evidence="2 3">
    <name type="scientific">Lipotes vexillifer</name>
    <name type="common">Yangtze river dolphin</name>
    <dbReference type="NCBI Taxonomy" id="118797"/>
    <lineage>
        <taxon>Eukaryota</taxon>
        <taxon>Metazoa</taxon>
        <taxon>Chordata</taxon>
        <taxon>Craniata</taxon>
        <taxon>Vertebrata</taxon>
        <taxon>Euteleostomi</taxon>
        <taxon>Mammalia</taxon>
        <taxon>Eutheria</taxon>
        <taxon>Laurasiatheria</taxon>
        <taxon>Artiodactyla</taxon>
        <taxon>Whippomorpha</taxon>
        <taxon>Cetacea</taxon>
        <taxon>Odontoceti</taxon>
        <taxon>Lipotidae</taxon>
        <taxon>Lipotes</taxon>
    </lineage>
</organism>
<dbReference type="KEGG" id="lve:103074577"/>
<evidence type="ECO:0000313" key="3">
    <source>
        <dbReference type="RefSeq" id="XP_007470981.1"/>
    </source>
</evidence>
<dbReference type="Proteomes" id="UP000265300">
    <property type="component" value="Unplaced"/>
</dbReference>
<dbReference type="AlphaFoldDB" id="A0A340YB95"/>
<dbReference type="RefSeq" id="XP_007470981.1">
    <property type="nucleotide sequence ID" value="XM_007470919.1"/>
</dbReference>
<dbReference type="GeneID" id="103074577"/>
<feature type="region of interest" description="Disordered" evidence="1">
    <location>
        <begin position="198"/>
        <end position="289"/>
    </location>
</feature>
<feature type="compositionally biased region" description="Polar residues" evidence="1">
    <location>
        <begin position="225"/>
        <end position="234"/>
    </location>
</feature>
<accession>A0A340YB95</accession>
<feature type="region of interest" description="Disordered" evidence="1">
    <location>
        <begin position="321"/>
        <end position="345"/>
    </location>
</feature>
<protein>
    <submittedName>
        <fullName evidence="3">Uncharacterized protein LOC103074577</fullName>
    </submittedName>
</protein>
<feature type="compositionally biased region" description="Polar residues" evidence="1">
    <location>
        <begin position="258"/>
        <end position="267"/>
    </location>
</feature>